<name>A0A084IN81_SALHC</name>
<reference evidence="1 2" key="1">
    <citation type="submission" date="2013-03" db="EMBL/GenBank/DDBJ databases">
        <title>Salinisphaera hydrothermalis C41B8 Genome Sequencing.</title>
        <authorList>
            <person name="Li C."/>
            <person name="Lai Q."/>
            <person name="Shao Z."/>
        </authorList>
    </citation>
    <scope>NUCLEOTIDE SEQUENCE [LARGE SCALE GENOMIC DNA]</scope>
    <source>
        <strain evidence="1 2">C41B8</strain>
    </source>
</reference>
<dbReference type="RefSeq" id="WP_037335612.1">
    <property type="nucleotide sequence ID" value="NZ_APNK01000006.1"/>
</dbReference>
<keyword evidence="2" id="KW-1185">Reference proteome</keyword>
<dbReference type="AlphaFoldDB" id="A0A084IN81"/>
<sequence length="92" mass="10483">MSEPKTAAIHRLICRLDFEPAGLERLFQVVRRRGFVIERVHAAHEADQLHVDLTVSGARSAETLRAQLEKLHVVRSVQRPLDRCFVVESRSA</sequence>
<dbReference type="OrthoDB" id="6198158at2"/>
<comment type="caution">
    <text evidence="1">The sequence shown here is derived from an EMBL/GenBank/DDBJ whole genome shotgun (WGS) entry which is preliminary data.</text>
</comment>
<evidence type="ECO:0000313" key="2">
    <source>
        <dbReference type="Proteomes" id="UP000028302"/>
    </source>
</evidence>
<dbReference type="eggNOG" id="COG3978">
    <property type="taxonomic scope" value="Bacteria"/>
</dbReference>
<dbReference type="Gene3D" id="3.30.70.260">
    <property type="match status" value="1"/>
</dbReference>
<dbReference type="InterPro" id="IPR045865">
    <property type="entry name" value="ACT-like_dom_sf"/>
</dbReference>
<evidence type="ECO:0000313" key="1">
    <source>
        <dbReference type="EMBL" id="KEZ78165.1"/>
    </source>
</evidence>
<dbReference type="SUPFAM" id="SSF55021">
    <property type="entry name" value="ACT-like"/>
    <property type="match status" value="1"/>
</dbReference>
<protein>
    <submittedName>
        <fullName evidence="1">Acetolactate synthase II, small subunit-like protein</fullName>
    </submittedName>
</protein>
<dbReference type="EMBL" id="APNK01000006">
    <property type="protein sequence ID" value="KEZ78165.1"/>
    <property type="molecule type" value="Genomic_DNA"/>
</dbReference>
<organism evidence="1 2">
    <name type="scientific">Salinisphaera hydrothermalis (strain C41B8)</name>
    <dbReference type="NCBI Taxonomy" id="1304275"/>
    <lineage>
        <taxon>Bacteria</taxon>
        <taxon>Pseudomonadati</taxon>
        <taxon>Pseudomonadota</taxon>
        <taxon>Gammaproteobacteria</taxon>
        <taxon>Salinisphaerales</taxon>
        <taxon>Salinisphaeraceae</taxon>
        <taxon>Salinisphaera</taxon>
    </lineage>
</organism>
<gene>
    <name evidence="1" type="ORF">C41B8_06257</name>
</gene>
<proteinExistence type="predicted"/>
<dbReference type="Proteomes" id="UP000028302">
    <property type="component" value="Unassembled WGS sequence"/>
</dbReference>
<dbReference type="STRING" id="1304275.C41B8_06257"/>
<dbReference type="Pfam" id="PF13710">
    <property type="entry name" value="ACT_5"/>
    <property type="match status" value="1"/>
</dbReference>
<accession>A0A084IN81</accession>